<dbReference type="Gene3D" id="2.130.10.10">
    <property type="entry name" value="YVTN repeat-like/Quinoprotein amine dehydrogenase"/>
    <property type="match status" value="2"/>
</dbReference>
<name>A0A6U0EUJ1_9CHLO</name>
<dbReference type="PANTHER" id="PTHR44019">
    <property type="entry name" value="WD REPEAT-CONTAINING PROTEIN 55"/>
    <property type="match status" value="1"/>
</dbReference>
<keyword evidence="3" id="KW-0677">Repeat</keyword>
<organism evidence="6">
    <name type="scientific">Ostreococcus mediterraneus</name>
    <dbReference type="NCBI Taxonomy" id="1486918"/>
    <lineage>
        <taxon>Eukaryota</taxon>
        <taxon>Viridiplantae</taxon>
        <taxon>Chlorophyta</taxon>
        <taxon>Mamiellophyceae</taxon>
        <taxon>Mamiellales</taxon>
        <taxon>Bathycoccaceae</taxon>
        <taxon>Ostreococcus</taxon>
    </lineage>
</organism>
<evidence type="ECO:0000256" key="4">
    <source>
        <dbReference type="PROSITE-ProRule" id="PRU00221"/>
    </source>
</evidence>
<gene>
    <name evidence="6" type="ORF">OMED0937_LOCUS112</name>
</gene>
<evidence type="ECO:0000256" key="2">
    <source>
        <dbReference type="ARBA" id="ARBA00022574"/>
    </source>
</evidence>
<dbReference type="InterPro" id="IPR050505">
    <property type="entry name" value="WDR55/POC1"/>
</dbReference>
<evidence type="ECO:0000256" key="1">
    <source>
        <dbReference type="ARBA" id="ARBA00007625"/>
    </source>
</evidence>
<sequence length="368" mass="39939">MEDDSGAACVATCAEQPFDVAFHPTTHVFGVGLITGDIEFWTHTDDSCRKMETLRKVHGTEACRALAYVDGGKTLLSGGGDCSVVATDVVTGTTVARLENAHASPVNRLITLQEHLIATGDDEGTVKIWDTRARSACGEHKPFVDFVSDMKYAGDHVNELVISSGDGTLGCLSLTAGKMIGQCDNLEDELLSVEIVKGGRKVVAGSQEGILNIFSYGKWEDISDRYPGHPQSVDAITKVTEDMVVTGSSDGLIRVISIFPNKILGLVGEHSDMPIERLSMSFDKNMLASSSHDHTVKLWKVDWLTEEGAWDDADDMDVEENSDNDSDDSDDDAKTKKRKSKSKGGKSKPNDAKKESKKKTLTKFFSDL</sequence>
<reference evidence="6" key="1">
    <citation type="submission" date="2021-01" db="EMBL/GenBank/DDBJ databases">
        <authorList>
            <person name="Corre E."/>
            <person name="Pelletier E."/>
            <person name="Niang G."/>
            <person name="Scheremetjew M."/>
            <person name="Finn R."/>
            <person name="Kale V."/>
            <person name="Holt S."/>
            <person name="Cochrane G."/>
            <person name="Meng A."/>
            <person name="Brown T."/>
            <person name="Cohen L."/>
        </authorList>
    </citation>
    <scope>NUCLEOTIDE SEQUENCE</scope>
    <source>
        <strain evidence="6">Clade-D-RCC2593</strain>
    </source>
</reference>
<feature type="repeat" description="WD" evidence="4">
    <location>
        <begin position="275"/>
        <end position="302"/>
    </location>
</feature>
<protein>
    <submittedName>
        <fullName evidence="6">Uncharacterized protein</fullName>
    </submittedName>
</protein>
<evidence type="ECO:0000313" key="6">
    <source>
        <dbReference type="EMBL" id="CAD8318887.1"/>
    </source>
</evidence>
<dbReference type="PROSITE" id="PS50082">
    <property type="entry name" value="WD_REPEATS_2"/>
    <property type="match status" value="2"/>
</dbReference>
<dbReference type="EMBL" id="HBEE01000157">
    <property type="protein sequence ID" value="CAD8318887.1"/>
    <property type="molecule type" value="Transcribed_RNA"/>
</dbReference>
<dbReference type="AlphaFoldDB" id="A0A6U0EUJ1"/>
<feature type="repeat" description="WD" evidence="4">
    <location>
        <begin position="99"/>
        <end position="132"/>
    </location>
</feature>
<dbReference type="InterPro" id="IPR001680">
    <property type="entry name" value="WD40_rpt"/>
</dbReference>
<dbReference type="InterPro" id="IPR015943">
    <property type="entry name" value="WD40/YVTN_repeat-like_dom_sf"/>
</dbReference>
<feature type="compositionally biased region" description="Acidic residues" evidence="5">
    <location>
        <begin position="312"/>
        <end position="331"/>
    </location>
</feature>
<dbReference type="PANTHER" id="PTHR44019:SF20">
    <property type="entry name" value="WD REPEAT-CONTAINING PROTEIN 55"/>
    <property type="match status" value="1"/>
</dbReference>
<proteinExistence type="inferred from homology"/>
<keyword evidence="2 4" id="KW-0853">WD repeat</keyword>
<comment type="similarity">
    <text evidence="1">Belongs to the WD repeat WDR55 family.</text>
</comment>
<accession>A0A6U0EUJ1</accession>
<dbReference type="Pfam" id="PF24796">
    <property type="entry name" value="WDR55"/>
    <property type="match status" value="1"/>
</dbReference>
<evidence type="ECO:0000256" key="5">
    <source>
        <dbReference type="SAM" id="MobiDB-lite"/>
    </source>
</evidence>
<feature type="compositionally biased region" description="Basic residues" evidence="5">
    <location>
        <begin position="335"/>
        <end position="346"/>
    </location>
</feature>
<dbReference type="SMART" id="SM00320">
    <property type="entry name" value="WD40"/>
    <property type="match status" value="7"/>
</dbReference>
<feature type="region of interest" description="Disordered" evidence="5">
    <location>
        <begin position="312"/>
        <end position="368"/>
    </location>
</feature>
<evidence type="ECO:0000256" key="3">
    <source>
        <dbReference type="ARBA" id="ARBA00022737"/>
    </source>
</evidence>
<dbReference type="InterPro" id="IPR036322">
    <property type="entry name" value="WD40_repeat_dom_sf"/>
</dbReference>
<dbReference type="SUPFAM" id="SSF50978">
    <property type="entry name" value="WD40 repeat-like"/>
    <property type="match status" value="1"/>
</dbReference>